<dbReference type="EMBL" id="JARRTL010000014">
    <property type="protein sequence ID" value="MEC0486007.1"/>
    <property type="molecule type" value="Genomic_DNA"/>
</dbReference>
<dbReference type="Pfam" id="PF00704">
    <property type="entry name" value="Glyco_hydro_18"/>
    <property type="match status" value="1"/>
</dbReference>
<dbReference type="STRING" id="1664069.BGLY_0803"/>
<dbReference type="RefSeq" id="WP_048406776.1">
    <property type="nucleotide sequence ID" value="NZ_CP023481.1"/>
</dbReference>
<reference evidence="5 7" key="1">
    <citation type="journal article" date="2015" name="Int. J. Syst. Evol. Microbiol.">
        <title>Bacillus glycinifermentans sp. nov., isolated from fermented soybean paste.</title>
        <authorList>
            <person name="Kim S.J."/>
            <person name="Dunlap C.A."/>
            <person name="Kwon S.W."/>
            <person name="Rooney A.P."/>
        </authorList>
    </citation>
    <scope>NUCLEOTIDE SEQUENCE [LARGE SCALE GENOMIC DNA]</scope>
    <source>
        <strain evidence="5 7">GO-13</strain>
    </source>
</reference>
<proteinExistence type="predicted"/>
<dbReference type="InterPro" id="IPR029070">
    <property type="entry name" value="Chitinase_insertion_sf"/>
</dbReference>
<gene>
    <name evidence="5" type="ORF">AB447_217300</name>
    <name evidence="6" type="ORF">P8828_14450</name>
</gene>
<keyword evidence="3" id="KW-0732">Signal</keyword>
<dbReference type="PANTHER" id="PTHR46066:SF2">
    <property type="entry name" value="CHITINASE DOMAIN-CONTAINING PROTEIN 1"/>
    <property type="match status" value="1"/>
</dbReference>
<dbReference type="OrthoDB" id="9775889at2"/>
<dbReference type="GO" id="GO:0016798">
    <property type="term" value="F:hydrolase activity, acting on glycosyl bonds"/>
    <property type="evidence" value="ECO:0007669"/>
    <property type="project" value="UniProtKB-KW"/>
</dbReference>
<keyword evidence="8" id="KW-1185">Reference proteome</keyword>
<reference evidence="5" key="2">
    <citation type="submission" date="2015-10" db="EMBL/GenBank/DDBJ databases">
        <authorList>
            <person name="Gilbert D.G."/>
        </authorList>
    </citation>
    <scope>NUCLEOTIDE SEQUENCE</scope>
    <source>
        <strain evidence="5">GO-13</strain>
    </source>
</reference>
<feature type="signal peptide" evidence="3">
    <location>
        <begin position="1"/>
        <end position="25"/>
    </location>
</feature>
<evidence type="ECO:0000256" key="2">
    <source>
        <dbReference type="ARBA" id="ARBA00023295"/>
    </source>
</evidence>
<dbReference type="InterPro" id="IPR011583">
    <property type="entry name" value="Chitinase_II/V-like_cat"/>
</dbReference>
<comment type="caution">
    <text evidence="5">The sequence shown here is derived from an EMBL/GenBank/DDBJ whole genome shotgun (WGS) entry which is preliminary data.</text>
</comment>
<sequence length="344" mass="38543">MKKHLWLGAALAMMLSVLTYTGAEAKGSKIVLGYTTGETASYRSLTGYHSYLNAIAPDTYAFDQKGNIIGETPKNQLSYAKKKRIKTWAVISNYNESIQDFDGNLASRVMTNKTARKHFADRLVKLAKKESFTGINIDFEAVKPGDRAKYSSLIQYVAGVLKKNKIKTMVSVPAKSADNRNDDWSWPYDYAKIGKYADYVQVMTYDEHGVWGSPGSVAGTNWIKGTLQYAVKTIKANKVIMGIPSYGNDWDLKDQSNSKLKQWNELAALKKKLKAKPVYNKKSGSMTFSYKDASKHKHVVWYEDEKTIAAKSRLAKQYKIAGVSVYSLGHESASFWKAVQKGMK</sequence>
<dbReference type="PATRIC" id="fig|1664069.3.peg.4086"/>
<evidence type="ECO:0000313" key="7">
    <source>
        <dbReference type="Proteomes" id="UP000036168"/>
    </source>
</evidence>
<dbReference type="InterPro" id="IPR001223">
    <property type="entry name" value="Glyco_hydro18_cat"/>
</dbReference>
<feature type="domain" description="GH18" evidence="4">
    <location>
        <begin position="29"/>
        <end position="344"/>
    </location>
</feature>
<name>A0A0J6E9S9_9BACI</name>
<evidence type="ECO:0000256" key="3">
    <source>
        <dbReference type="SAM" id="SignalP"/>
    </source>
</evidence>
<protein>
    <submittedName>
        <fullName evidence="6">Glycosyl hydrolase family 18 protein</fullName>
    </submittedName>
    <submittedName>
        <fullName evidence="5">Glycosylase</fullName>
    </submittedName>
</protein>
<accession>A0A0J6E9S9</accession>
<dbReference type="SUPFAM" id="SSF51445">
    <property type="entry name" value="(Trans)glycosidases"/>
    <property type="match status" value="1"/>
</dbReference>
<keyword evidence="2" id="KW-0326">Glycosidase</keyword>
<evidence type="ECO:0000313" key="5">
    <source>
        <dbReference type="EMBL" id="KRT93562.1"/>
    </source>
</evidence>
<evidence type="ECO:0000259" key="4">
    <source>
        <dbReference type="PROSITE" id="PS51910"/>
    </source>
</evidence>
<evidence type="ECO:0000256" key="1">
    <source>
        <dbReference type="ARBA" id="ARBA00022801"/>
    </source>
</evidence>
<dbReference type="Proteomes" id="UP000036168">
    <property type="component" value="Unassembled WGS sequence"/>
</dbReference>
<dbReference type="PANTHER" id="PTHR46066">
    <property type="entry name" value="CHITINASE DOMAIN-CONTAINING PROTEIN 1 FAMILY MEMBER"/>
    <property type="match status" value="1"/>
</dbReference>
<keyword evidence="1 6" id="KW-0378">Hydrolase</keyword>
<dbReference type="GO" id="GO:0008061">
    <property type="term" value="F:chitin binding"/>
    <property type="evidence" value="ECO:0007669"/>
    <property type="project" value="InterPro"/>
</dbReference>
<organism evidence="5 7">
    <name type="scientific">Bacillus glycinifermentans</name>
    <dbReference type="NCBI Taxonomy" id="1664069"/>
    <lineage>
        <taxon>Bacteria</taxon>
        <taxon>Bacillati</taxon>
        <taxon>Bacillota</taxon>
        <taxon>Bacilli</taxon>
        <taxon>Bacillales</taxon>
        <taxon>Bacillaceae</taxon>
        <taxon>Bacillus</taxon>
    </lineage>
</organism>
<evidence type="ECO:0000313" key="6">
    <source>
        <dbReference type="EMBL" id="MEC0486007.1"/>
    </source>
</evidence>
<dbReference type="InterPro" id="IPR017853">
    <property type="entry name" value="GH"/>
</dbReference>
<dbReference type="AlphaFoldDB" id="A0A0J6E9S9"/>
<dbReference type="SMART" id="SM00636">
    <property type="entry name" value="Glyco_18"/>
    <property type="match status" value="1"/>
</dbReference>
<dbReference type="Proteomes" id="UP001341297">
    <property type="component" value="Unassembled WGS sequence"/>
</dbReference>
<dbReference type="InterPro" id="IPR041704">
    <property type="entry name" value="CFLE_GH18"/>
</dbReference>
<evidence type="ECO:0000313" key="8">
    <source>
        <dbReference type="Proteomes" id="UP001341297"/>
    </source>
</evidence>
<dbReference type="EMBL" id="LECW02000020">
    <property type="protein sequence ID" value="KRT93562.1"/>
    <property type="molecule type" value="Genomic_DNA"/>
</dbReference>
<dbReference type="Gene3D" id="3.20.20.80">
    <property type="entry name" value="Glycosidases"/>
    <property type="match status" value="1"/>
</dbReference>
<feature type="chain" id="PRO_5013455035" evidence="3">
    <location>
        <begin position="26"/>
        <end position="344"/>
    </location>
</feature>
<dbReference type="CDD" id="cd02874">
    <property type="entry name" value="GH18_CFLE_spore_hydrolase"/>
    <property type="match status" value="1"/>
</dbReference>
<dbReference type="Gene3D" id="3.10.50.10">
    <property type="match status" value="1"/>
</dbReference>
<reference evidence="6 8" key="3">
    <citation type="submission" date="2023-03" db="EMBL/GenBank/DDBJ databases">
        <title>Agriculturally important microbes genome sequencing.</title>
        <authorList>
            <person name="Dunlap C."/>
        </authorList>
    </citation>
    <scope>NUCLEOTIDE SEQUENCE [LARGE SCALE GENOMIC DNA]</scope>
    <source>
        <strain evidence="6 8">CBP-3203</strain>
    </source>
</reference>
<dbReference type="GO" id="GO:0005975">
    <property type="term" value="P:carbohydrate metabolic process"/>
    <property type="evidence" value="ECO:0007669"/>
    <property type="project" value="InterPro"/>
</dbReference>
<dbReference type="PROSITE" id="PS51910">
    <property type="entry name" value="GH18_2"/>
    <property type="match status" value="1"/>
</dbReference>